<dbReference type="SUPFAM" id="SSF47874">
    <property type="entry name" value="Annexin"/>
    <property type="match status" value="2"/>
</dbReference>
<keyword evidence="4" id="KW-1185">Reference proteome</keyword>
<accession>A0ABY9D6K8</accession>
<dbReference type="PROSITE" id="PS51897">
    <property type="entry name" value="ANNEXIN_2"/>
    <property type="match status" value="1"/>
</dbReference>
<dbReference type="InterPro" id="IPR037104">
    <property type="entry name" value="Annexin_sf"/>
</dbReference>
<dbReference type="Gene3D" id="1.10.220.10">
    <property type="entry name" value="Annexin"/>
    <property type="match status" value="2"/>
</dbReference>
<name>A0ABY9D6K8_VITVI</name>
<evidence type="ECO:0000256" key="2">
    <source>
        <dbReference type="ARBA" id="ARBA00023216"/>
    </source>
</evidence>
<keyword evidence="2" id="KW-0041">Annexin</keyword>
<protein>
    <recommendedName>
        <fullName evidence="5">Annexin D4</fullName>
    </recommendedName>
</protein>
<evidence type="ECO:0000313" key="3">
    <source>
        <dbReference type="EMBL" id="WKA02176.1"/>
    </source>
</evidence>
<evidence type="ECO:0008006" key="5">
    <source>
        <dbReference type="Google" id="ProtNLM"/>
    </source>
</evidence>
<evidence type="ECO:0000256" key="1">
    <source>
        <dbReference type="ARBA" id="ARBA00022737"/>
    </source>
</evidence>
<dbReference type="EMBL" id="CP126660">
    <property type="protein sequence ID" value="WKA02176.1"/>
    <property type="molecule type" value="Genomic_DNA"/>
</dbReference>
<reference evidence="3 4" key="1">
    <citation type="journal article" date="2023" name="Hortic Res">
        <title>The complete reference genome for grapevine (Vitis vinifera L.) genetics and breeding.</title>
        <authorList>
            <person name="Shi X."/>
            <person name="Cao S."/>
            <person name="Wang X."/>
            <person name="Huang S."/>
            <person name="Wang Y."/>
            <person name="Liu Z."/>
            <person name="Liu W."/>
            <person name="Leng X."/>
            <person name="Peng Y."/>
            <person name="Wang N."/>
            <person name="Wang Y."/>
            <person name="Ma Z."/>
            <person name="Xu X."/>
            <person name="Zhang F."/>
            <person name="Xue H."/>
            <person name="Zhong H."/>
            <person name="Wang Y."/>
            <person name="Zhang K."/>
            <person name="Velt A."/>
            <person name="Avia K."/>
            <person name="Holtgrawe D."/>
            <person name="Grimplet J."/>
            <person name="Matus J.T."/>
            <person name="Ware D."/>
            <person name="Wu X."/>
            <person name="Wang H."/>
            <person name="Liu C."/>
            <person name="Fang Y."/>
            <person name="Rustenholz C."/>
            <person name="Cheng Z."/>
            <person name="Xiao H."/>
            <person name="Zhou Y."/>
        </authorList>
    </citation>
    <scope>NUCLEOTIDE SEQUENCE [LARGE SCALE GENOMIC DNA]</scope>
    <source>
        <strain evidence="4">cv. Pinot noir / PN40024</strain>
        <tissue evidence="3">Leaf</tissue>
    </source>
</reference>
<dbReference type="SMART" id="SM00335">
    <property type="entry name" value="ANX"/>
    <property type="match status" value="2"/>
</dbReference>
<organism evidence="3 4">
    <name type="scientific">Vitis vinifera</name>
    <name type="common">Grape</name>
    <dbReference type="NCBI Taxonomy" id="29760"/>
    <lineage>
        <taxon>Eukaryota</taxon>
        <taxon>Viridiplantae</taxon>
        <taxon>Streptophyta</taxon>
        <taxon>Embryophyta</taxon>
        <taxon>Tracheophyta</taxon>
        <taxon>Spermatophyta</taxon>
        <taxon>Magnoliopsida</taxon>
        <taxon>eudicotyledons</taxon>
        <taxon>Gunneridae</taxon>
        <taxon>Pentapetalae</taxon>
        <taxon>rosids</taxon>
        <taxon>Vitales</taxon>
        <taxon>Vitaceae</taxon>
        <taxon>Viteae</taxon>
        <taxon>Vitis</taxon>
    </lineage>
</organism>
<dbReference type="Pfam" id="PF00191">
    <property type="entry name" value="Annexin"/>
    <property type="match status" value="2"/>
</dbReference>
<gene>
    <name evidence="3" type="ORF">VitviT2T_020394</name>
</gene>
<dbReference type="PANTHER" id="PTHR10502:SF196">
    <property type="entry name" value="ANNEXIN D4"/>
    <property type="match status" value="1"/>
</dbReference>
<keyword evidence="1" id="KW-0677">Repeat</keyword>
<proteinExistence type="predicted"/>
<evidence type="ECO:0000313" key="4">
    <source>
        <dbReference type="Proteomes" id="UP001227230"/>
    </source>
</evidence>
<sequence>MDPPNDFEALTKAFSGFGVDEDSMVSILGKWHSQHLESFRKRTPKFFLEDERLFERWDDHHIACLTKEFLRFKEVRNGVRGLVCVIPGCAGLSSSYAWLQGSIGILATSFGFAKCFCKPSSISQVNFCNLKVIPKLGGDFAAISKFGDHFAEKWHVHRPFLKLGAFSQQGVDFVEEGNSRSPFRSLKVISQLIGDFVAISKLRDHFIAISKLKSDFAGVSQLQNEGNYAANGTRVPKIGLQLRNTLPNGVSVAKFSLSFALLSSNDHNFFISNPNRDIVVQWIMHPWERDARLVHEAITKGPQAYGLLIEIACTRSSEELLGARKAYQSLFNQSIEDVASRLEGIERKLLVALVSSYRYEGSQVNEGIARSEATTLAIAVKNVDKKNPIEDDGIVRILTTRSKLHLKAVVKYYKEIYGKNIDEDLDTLMSLKETLQCLCNP</sequence>
<dbReference type="InterPro" id="IPR018502">
    <property type="entry name" value="Annexin_repeat"/>
</dbReference>
<dbReference type="PANTHER" id="PTHR10502">
    <property type="entry name" value="ANNEXIN"/>
    <property type="match status" value="1"/>
</dbReference>
<dbReference type="Proteomes" id="UP001227230">
    <property type="component" value="Chromosome 13"/>
</dbReference>